<dbReference type="Proteomes" id="UP001396898">
    <property type="component" value="Unassembled WGS sequence"/>
</dbReference>
<name>A0ABR1SSF8_9PEZI</name>
<dbReference type="Gene3D" id="1.10.510.10">
    <property type="entry name" value="Transferase(Phosphotransferase) domain 1"/>
    <property type="match status" value="1"/>
</dbReference>
<feature type="region of interest" description="Disordered" evidence="1">
    <location>
        <begin position="132"/>
        <end position="234"/>
    </location>
</feature>
<evidence type="ECO:0000256" key="1">
    <source>
        <dbReference type="SAM" id="MobiDB-lite"/>
    </source>
</evidence>
<evidence type="ECO:0000313" key="2">
    <source>
        <dbReference type="EMBL" id="KAK8037259.1"/>
    </source>
</evidence>
<accession>A0ABR1SSF8</accession>
<feature type="compositionally biased region" description="Basic and acidic residues" evidence="1">
    <location>
        <begin position="191"/>
        <end position="221"/>
    </location>
</feature>
<keyword evidence="3" id="KW-1185">Reference proteome</keyword>
<sequence length="234" mass="27328">MLLDRRDNLKLADFSGSCIEGSDFRALVIYDVRCRLSNVDEPDRASDLFALGCAMYEMATGHLPYHDLPSKHVQRNFFRKEFPSLDELKREAPCIAEAIDRCWHVRKPRGFKSAEEVVEVLAKEIRYTEKKTKVRHECQTEEQDSGQRKGAAKTSKSSNHKKRSRSVATSKSSRSSQSRTHDRKRRRHRDRSVDKTIDQHRSKEEYRNSEGKTNRETDKPSLLHKFFNSMKLRN</sequence>
<proteinExistence type="predicted"/>
<feature type="compositionally biased region" description="Low complexity" evidence="1">
    <location>
        <begin position="166"/>
        <end position="178"/>
    </location>
</feature>
<reference evidence="2 3" key="1">
    <citation type="submission" date="2023-01" db="EMBL/GenBank/DDBJ databases">
        <title>Analysis of 21 Apiospora genomes using comparative genomics revels a genus with tremendous synthesis potential of carbohydrate active enzymes and secondary metabolites.</title>
        <authorList>
            <person name="Sorensen T."/>
        </authorList>
    </citation>
    <scope>NUCLEOTIDE SEQUENCE [LARGE SCALE GENOMIC DNA]</scope>
    <source>
        <strain evidence="2 3">CBS 20057</strain>
    </source>
</reference>
<feature type="compositionally biased region" description="Basic residues" evidence="1">
    <location>
        <begin position="181"/>
        <end position="190"/>
    </location>
</feature>
<organism evidence="2 3">
    <name type="scientific">Apiospora marii</name>
    <dbReference type="NCBI Taxonomy" id="335849"/>
    <lineage>
        <taxon>Eukaryota</taxon>
        <taxon>Fungi</taxon>
        <taxon>Dikarya</taxon>
        <taxon>Ascomycota</taxon>
        <taxon>Pezizomycotina</taxon>
        <taxon>Sordariomycetes</taxon>
        <taxon>Xylariomycetidae</taxon>
        <taxon>Amphisphaeriales</taxon>
        <taxon>Apiosporaceae</taxon>
        <taxon>Apiospora</taxon>
    </lineage>
</organism>
<dbReference type="InterPro" id="IPR011009">
    <property type="entry name" value="Kinase-like_dom_sf"/>
</dbReference>
<evidence type="ECO:0000313" key="3">
    <source>
        <dbReference type="Proteomes" id="UP001396898"/>
    </source>
</evidence>
<protein>
    <recommendedName>
        <fullName evidence="4">Protein kinase domain-containing protein</fullName>
    </recommendedName>
</protein>
<gene>
    <name evidence="2" type="ORF">PG991_000605</name>
</gene>
<dbReference type="SUPFAM" id="SSF56112">
    <property type="entry name" value="Protein kinase-like (PK-like)"/>
    <property type="match status" value="1"/>
</dbReference>
<evidence type="ECO:0008006" key="4">
    <source>
        <dbReference type="Google" id="ProtNLM"/>
    </source>
</evidence>
<dbReference type="EMBL" id="JAQQWI010000002">
    <property type="protein sequence ID" value="KAK8037259.1"/>
    <property type="molecule type" value="Genomic_DNA"/>
</dbReference>
<comment type="caution">
    <text evidence="2">The sequence shown here is derived from an EMBL/GenBank/DDBJ whole genome shotgun (WGS) entry which is preliminary data.</text>
</comment>